<gene>
    <name evidence="12" type="ORF">CROS1456_LOCUS36</name>
    <name evidence="13" type="ORF">HKI87_12g71860</name>
</gene>
<dbReference type="GO" id="GO:0046513">
    <property type="term" value="P:ceramide biosynthetic process"/>
    <property type="evidence" value="ECO:0007669"/>
    <property type="project" value="TreeGrafter"/>
</dbReference>
<evidence type="ECO:0000256" key="9">
    <source>
        <dbReference type="ARBA" id="ARBA00023098"/>
    </source>
</evidence>
<comment type="pathway">
    <text evidence="3">Sphingolipid metabolism.</text>
</comment>
<comment type="pathway">
    <text evidence="2">Lipid metabolism; sphingolipid metabolism.</text>
</comment>
<reference evidence="12" key="1">
    <citation type="submission" date="2021-01" db="EMBL/GenBank/DDBJ databases">
        <authorList>
            <person name="Corre E."/>
            <person name="Pelletier E."/>
            <person name="Niang G."/>
            <person name="Scheremetjew M."/>
            <person name="Finn R."/>
            <person name="Kale V."/>
            <person name="Holt S."/>
            <person name="Cochrane G."/>
            <person name="Meng A."/>
            <person name="Brown T."/>
            <person name="Cohen L."/>
        </authorList>
    </citation>
    <scope>NUCLEOTIDE SEQUENCE</scope>
    <source>
        <strain evidence="12">RCC1871</strain>
    </source>
</reference>
<dbReference type="Proteomes" id="UP001472866">
    <property type="component" value="Chromosome 12"/>
</dbReference>
<dbReference type="GO" id="GO:0046512">
    <property type="term" value="P:sphingosine biosynthetic process"/>
    <property type="evidence" value="ECO:0007669"/>
    <property type="project" value="TreeGrafter"/>
</dbReference>
<evidence type="ECO:0000256" key="6">
    <source>
        <dbReference type="ARBA" id="ARBA00022679"/>
    </source>
</evidence>
<evidence type="ECO:0000259" key="11">
    <source>
        <dbReference type="Pfam" id="PF00155"/>
    </source>
</evidence>
<organism evidence="12">
    <name type="scientific">Chloropicon roscoffensis</name>
    <dbReference type="NCBI Taxonomy" id="1461544"/>
    <lineage>
        <taxon>Eukaryota</taxon>
        <taxon>Viridiplantae</taxon>
        <taxon>Chlorophyta</taxon>
        <taxon>Chloropicophyceae</taxon>
        <taxon>Chloropicales</taxon>
        <taxon>Chloropicaceae</taxon>
        <taxon>Chloropicon</taxon>
    </lineage>
</organism>
<reference evidence="13 14" key="2">
    <citation type="submission" date="2024-03" db="EMBL/GenBank/DDBJ databases">
        <title>Complete genome sequence of the green alga Chloropicon roscoffensis RCC1871.</title>
        <authorList>
            <person name="Lemieux C."/>
            <person name="Pombert J.-F."/>
            <person name="Otis C."/>
            <person name="Turmel M."/>
        </authorList>
    </citation>
    <scope>NUCLEOTIDE SEQUENCE [LARGE SCALE GENOMIC DNA]</scope>
    <source>
        <strain evidence="13 14">RCC1871</strain>
    </source>
</reference>
<dbReference type="Pfam" id="PF00155">
    <property type="entry name" value="Aminotran_1_2"/>
    <property type="match status" value="1"/>
</dbReference>
<dbReference type="InterPro" id="IPR015421">
    <property type="entry name" value="PyrdxlP-dep_Trfase_major"/>
</dbReference>
<evidence type="ECO:0000313" key="13">
    <source>
        <dbReference type="EMBL" id="WZN65626.1"/>
    </source>
</evidence>
<dbReference type="PANTHER" id="PTHR13693">
    <property type="entry name" value="CLASS II AMINOTRANSFERASE/8-AMINO-7-OXONONANOATE SYNTHASE"/>
    <property type="match status" value="1"/>
</dbReference>
<dbReference type="GO" id="GO:0005783">
    <property type="term" value="C:endoplasmic reticulum"/>
    <property type="evidence" value="ECO:0007669"/>
    <property type="project" value="TreeGrafter"/>
</dbReference>
<dbReference type="GO" id="GO:0030170">
    <property type="term" value="F:pyridoxal phosphate binding"/>
    <property type="evidence" value="ECO:0007669"/>
    <property type="project" value="InterPro"/>
</dbReference>
<evidence type="ECO:0000256" key="2">
    <source>
        <dbReference type="ARBA" id="ARBA00004760"/>
    </source>
</evidence>
<dbReference type="GO" id="GO:0004758">
    <property type="term" value="F:serine C-palmitoyltransferase activity"/>
    <property type="evidence" value="ECO:0007669"/>
    <property type="project" value="TreeGrafter"/>
</dbReference>
<evidence type="ECO:0000256" key="8">
    <source>
        <dbReference type="ARBA" id="ARBA00022919"/>
    </source>
</evidence>
<keyword evidence="9" id="KW-0443">Lipid metabolism</keyword>
<keyword evidence="10" id="KW-0012">Acyltransferase</keyword>
<comment type="similarity">
    <text evidence="4">Belongs to the class-II pyridoxal-phosphate-dependent aminotransferase family.</text>
</comment>
<sequence length="518" mass="57319">MASSVKENLAWCWERRNRVDEIFYELWSNVRPGGRLHPAWFFEAKGHLAVELLLFAVIFYLLTRKSFKPRKEKPLTRQEQEELIAEWTPEPLAPSVYATANDKQNLRSRTKGQVRKQIRYARAPVVKGKASAPHVQIGSKRLLNLVSTNFLNLADSERVEEECVAALDKYGCGSCGPRGFYGTIDVHLELETRMAKFLGMEEAILYSYDISTPASAIPAFCKSGDLIVADAGVGYPLQSGMALSRSTVRYFKHNDLGDLRNLLDTIEEESKLGKGKDTQRRFMVVEGVYANYGDVAPLREIVKLKEKHGFRLILDDSFALGVLGETGRGSLEHHDLRPEQVDIMLASLGHSFGSVGGICAGSRRVCDHQRLSGAGYVFSASLPPYLASAAVKSLDIIEEEGKEMIAELEAKTDRLRRGLTRALSRSRTLRVHEGMGPVIHLQLVGEKATDVSAVESMQGLVDAAARDGVFLTVAKYTFLDRYEGPPSIRIAVNVAHDEADLDRAVTVIKKVASKAGLV</sequence>
<accession>A0A7S3C5W8</accession>
<dbReference type="SUPFAM" id="SSF53383">
    <property type="entry name" value="PLP-dependent transferases"/>
    <property type="match status" value="1"/>
</dbReference>
<evidence type="ECO:0000256" key="1">
    <source>
        <dbReference type="ARBA" id="ARBA00001933"/>
    </source>
</evidence>
<evidence type="ECO:0000313" key="14">
    <source>
        <dbReference type="Proteomes" id="UP001472866"/>
    </source>
</evidence>
<dbReference type="AlphaFoldDB" id="A0A7S3C5W8"/>
<evidence type="ECO:0000256" key="5">
    <source>
        <dbReference type="ARBA" id="ARBA00013220"/>
    </source>
</evidence>
<dbReference type="Gene3D" id="3.40.640.10">
    <property type="entry name" value="Type I PLP-dependent aspartate aminotransferase-like (Major domain)"/>
    <property type="match status" value="1"/>
</dbReference>
<evidence type="ECO:0000256" key="10">
    <source>
        <dbReference type="ARBA" id="ARBA00023315"/>
    </source>
</evidence>
<dbReference type="Gene3D" id="3.90.1150.10">
    <property type="entry name" value="Aspartate Aminotransferase, domain 1"/>
    <property type="match status" value="1"/>
</dbReference>
<name>A0A7S3C5W8_9CHLO</name>
<dbReference type="GO" id="GO:0016020">
    <property type="term" value="C:membrane"/>
    <property type="evidence" value="ECO:0007669"/>
    <property type="project" value="GOC"/>
</dbReference>
<evidence type="ECO:0000313" key="12">
    <source>
        <dbReference type="EMBL" id="CAE0186971.1"/>
    </source>
</evidence>
<evidence type="ECO:0000256" key="4">
    <source>
        <dbReference type="ARBA" id="ARBA00008392"/>
    </source>
</evidence>
<feature type="non-terminal residue" evidence="12">
    <location>
        <position position="518"/>
    </location>
</feature>
<feature type="domain" description="Aminotransferase class I/classII large" evidence="11">
    <location>
        <begin position="143"/>
        <end position="508"/>
    </location>
</feature>
<dbReference type="EMBL" id="CP151512">
    <property type="protein sequence ID" value="WZN65626.1"/>
    <property type="molecule type" value="Genomic_DNA"/>
</dbReference>
<comment type="cofactor">
    <cofactor evidence="1">
        <name>pyridoxal 5'-phosphate</name>
        <dbReference type="ChEBI" id="CHEBI:597326"/>
    </cofactor>
</comment>
<protein>
    <recommendedName>
        <fullName evidence="5">serine C-palmitoyltransferase</fullName>
        <ecNumber evidence="5">2.3.1.50</ecNumber>
    </recommendedName>
</protein>
<keyword evidence="6" id="KW-0808">Transferase</keyword>
<dbReference type="InterPro" id="IPR015424">
    <property type="entry name" value="PyrdxlP-dep_Trfase"/>
</dbReference>
<proteinExistence type="inferred from homology"/>
<keyword evidence="7" id="KW-0663">Pyridoxal phosphate</keyword>
<keyword evidence="8" id="KW-0746">Sphingolipid metabolism</keyword>
<dbReference type="InterPro" id="IPR050087">
    <property type="entry name" value="AON_synthase_class-II"/>
</dbReference>
<dbReference type="InterPro" id="IPR015422">
    <property type="entry name" value="PyrdxlP-dep_Trfase_small"/>
</dbReference>
<dbReference type="PANTHER" id="PTHR13693:SF2">
    <property type="entry name" value="SERINE PALMITOYLTRANSFERASE 1"/>
    <property type="match status" value="1"/>
</dbReference>
<dbReference type="EC" id="2.3.1.50" evidence="5"/>
<evidence type="ECO:0000256" key="3">
    <source>
        <dbReference type="ARBA" id="ARBA00004991"/>
    </source>
</evidence>
<dbReference type="EMBL" id="HBHZ01000043">
    <property type="protein sequence ID" value="CAE0186971.1"/>
    <property type="molecule type" value="Transcribed_RNA"/>
</dbReference>
<dbReference type="InterPro" id="IPR004839">
    <property type="entry name" value="Aminotransferase_I/II_large"/>
</dbReference>
<evidence type="ECO:0000256" key="7">
    <source>
        <dbReference type="ARBA" id="ARBA00022898"/>
    </source>
</evidence>
<keyword evidence="14" id="KW-1185">Reference proteome</keyword>